<proteinExistence type="predicted"/>
<evidence type="ECO:0000259" key="2">
    <source>
        <dbReference type="PROSITE" id="PS51782"/>
    </source>
</evidence>
<evidence type="ECO:0000256" key="1">
    <source>
        <dbReference type="SAM" id="SignalP"/>
    </source>
</evidence>
<dbReference type="SMART" id="SM00257">
    <property type="entry name" value="LysM"/>
    <property type="match status" value="1"/>
</dbReference>
<dbReference type="InterPro" id="IPR018392">
    <property type="entry name" value="LysM"/>
</dbReference>
<dbReference type="RefSeq" id="WP_182294743.1">
    <property type="nucleotide sequence ID" value="NZ_CP059851.1"/>
</dbReference>
<dbReference type="Gene3D" id="3.10.350.10">
    <property type="entry name" value="LysM domain"/>
    <property type="match status" value="1"/>
</dbReference>
<feature type="chain" id="PRO_5028809146" evidence="1">
    <location>
        <begin position="24"/>
        <end position="424"/>
    </location>
</feature>
<accession>A0A7G5IEV5</accession>
<dbReference type="EMBL" id="CP059851">
    <property type="protein sequence ID" value="QMW21897.1"/>
    <property type="molecule type" value="Genomic_DNA"/>
</dbReference>
<feature type="domain" description="LysM" evidence="2">
    <location>
        <begin position="31"/>
        <end position="77"/>
    </location>
</feature>
<protein>
    <submittedName>
        <fullName evidence="3">FecR domain-containing protein</fullName>
    </submittedName>
</protein>
<dbReference type="Proteomes" id="UP000515292">
    <property type="component" value="Chromosome"/>
</dbReference>
<dbReference type="PANTHER" id="PTHR38731:SF1">
    <property type="entry name" value="FECR PROTEIN DOMAIN-CONTAINING PROTEIN"/>
    <property type="match status" value="1"/>
</dbReference>
<keyword evidence="1" id="KW-0732">Signal</keyword>
<dbReference type="Pfam" id="PF04773">
    <property type="entry name" value="FecR"/>
    <property type="match status" value="1"/>
</dbReference>
<feature type="signal peptide" evidence="1">
    <location>
        <begin position="1"/>
        <end position="23"/>
    </location>
</feature>
<dbReference type="InterPro" id="IPR036779">
    <property type="entry name" value="LysM_dom_sf"/>
</dbReference>
<dbReference type="PROSITE" id="PS51782">
    <property type="entry name" value="LYSM"/>
    <property type="match status" value="1"/>
</dbReference>
<evidence type="ECO:0000313" key="4">
    <source>
        <dbReference type="Proteomes" id="UP000515292"/>
    </source>
</evidence>
<name>A0A7G5IEV5_9SPHN</name>
<evidence type="ECO:0000313" key="3">
    <source>
        <dbReference type="EMBL" id="QMW21897.1"/>
    </source>
</evidence>
<dbReference type="AlphaFoldDB" id="A0A7G5IEV5"/>
<sequence>MKGRAAAVGLLLTALLMPAVAAAAPADYDIRIHRAKEGDNLFDLAARYRVAGGWPRLQKMNNVRDVYRIPVGTALRIPVRASVPGAVAAVSAFRGEALLVRGKVETPVTLAAKVIEGDGLRTGANSFISLALADGSQVTVPSNSRLKVARLRRDPRRNIVDQQFVLDEGDFEARAAPVRARASRFQVRTPVAVAAVRGTDFRIGFDSASSGGKAEVMDGAVGVTGRAGEVRIPATFGTLASPKGVVPPIPLLPAPALSRAGDRFVTAALAGAKAWQFDVARDAAFVDRVERVEGEKPEARFAALPSGDYFVRASAIDDKGLVGLPAVVAVKLLGEDAVTAVSACPAAVSCLQFRLPVAARAGGNRLVIARDVERKDVVFDRAGLDGDALTVVGLAPGRYVWWLFPAGVDEATAHPQVFDLLGAR</sequence>
<reference evidence="3 4" key="1">
    <citation type="submission" date="2020-07" db="EMBL/GenBank/DDBJ databases">
        <title>Complete genome sequence for Sandaracinobacter sp. M6.</title>
        <authorList>
            <person name="Tang Y."/>
            <person name="Liu Q."/>
            <person name="Guo Z."/>
            <person name="Lei P."/>
            <person name="Huang B."/>
        </authorList>
    </citation>
    <scope>NUCLEOTIDE SEQUENCE [LARGE SCALE GENOMIC DNA]</scope>
    <source>
        <strain evidence="3 4">M6</strain>
    </source>
</reference>
<gene>
    <name evidence="3" type="ORF">H3309_10930</name>
</gene>
<keyword evidence="4" id="KW-1185">Reference proteome</keyword>
<dbReference type="Pfam" id="PF01476">
    <property type="entry name" value="LysM"/>
    <property type="match status" value="1"/>
</dbReference>
<dbReference type="SUPFAM" id="SSF54106">
    <property type="entry name" value="LysM domain"/>
    <property type="match status" value="1"/>
</dbReference>
<dbReference type="PANTHER" id="PTHR38731">
    <property type="entry name" value="LIPL45-RELATED LIPOPROTEIN-RELATED"/>
    <property type="match status" value="1"/>
</dbReference>
<organism evidence="3 4">
    <name type="scientific">Sandaracinobacteroides saxicola</name>
    <dbReference type="NCBI Taxonomy" id="2759707"/>
    <lineage>
        <taxon>Bacteria</taxon>
        <taxon>Pseudomonadati</taxon>
        <taxon>Pseudomonadota</taxon>
        <taxon>Alphaproteobacteria</taxon>
        <taxon>Sphingomonadales</taxon>
        <taxon>Sphingosinicellaceae</taxon>
        <taxon>Sandaracinobacteroides</taxon>
    </lineage>
</organism>
<dbReference type="KEGG" id="sand:H3309_10930"/>
<dbReference type="InterPro" id="IPR006860">
    <property type="entry name" value="FecR"/>
</dbReference>
<dbReference type="Gene3D" id="2.60.120.1440">
    <property type="match status" value="1"/>
</dbReference>